<dbReference type="GO" id="GO:0015288">
    <property type="term" value="F:porin activity"/>
    <property type="evidence" value="ECO:0007669"/>
    <property type="project" value="TreeGrafter"/>
</dbReference>
<evidence type="ECO:0000256" key="6">
    <source>
        <dbReference type="ARBA" id="ARBA00023136"/>
    </source>
</evidence>
<protein>
    <submittedName>
        <fullName evidence="9">Transporter</fullName>
    </submittedName>
</protein>
<feature type="signal peptide" evidence="8">
    <location>
        <begin position="1"/>
        <end position="27"/>
    </location>
</feature>
<dbReference type="SUPFAM" id="SSF56954">
    <property type="entry name" value="Outer membrane efflux proteins (OEP)"/>
    <property type="match status" value="1"/>
</dbReference>
<evidence type="ECO:0000256" key="5">
    <source>
        <dbReference type="ARBA" id="ARBA00022692"/>
    </source>
</evidence>
<keyword evidence="10" id="KW-1185">Reference proteome</keyword>
<evidence type="ECO:0000313" key="10">
    <source>
        <dbReference type="Proteomes" id="UP000187941"/>
    </source>
</evidence>
<evidence type="ECO:0000313" key="9">
    <source>
        <dbReference type="EMBL" id="AQG80322.1"/>
    </source>
</evidence>
<keyword evidence="5" id="KW-0812">Transmembrane</keyword>
<evidence type="ECO:0000256" key="4">
    <source>
        <dbReference type="ARBA" id="ARBA00022452"/>
    </source>
</evidence>
<sequence>MTMQRLLFLRIGIIGSLLGATLTSLQAQNTPAAVSPGAGTTVPNPQKLGLQQSIDVALQNNLTIRQSQIQLQGSELQLRQSKLNRLPNVGGFASQNFSSGFNVNPVTNAFVERSILSNNFQLNSQVTLYNGMALQNTIRQNDLLRQSNQQALGATQNNVILTVVQNYLNVLTAQEQFVVAQRQAEVSRAQLDRTQRLVNAGSVAESNLFDIRAQIANDELAIVNAQNNIDVAKVALLQAMNVPINGVVGTFEVEPIPVPDPAFDNYGATTQQVYETAQGFLPDVKAADLRVQSDALGVKVARASLQPTLTLNAGVSTIYSNFGQQRRIADGTTIQIPQTIVFNGVPQQIFLTQDGFRTEDYTFTEQLRNNMNRSVALNLQIPIYNRSQVRNRIINATLQQQNSEVAAANARLQLRQQIETAYTNLRAGANRYRATQVQVEQLDLAFKAAESRFNAGALNSTDYNIAKTNLDRARASLVQAKYDYVFRTKILDFYQNKPLTF</sequence>
<dbReference type="OrthoDB" id="9811587at2"/>
<organism evidence="9 10">
    <name type="scientific">Spirosoma montaniterrae</name>
    <dbReference type="NCBI Taxonomy" id="1178516"/>
    <lineage>
        <taxon>Bacteria</taxon>
        <taxon>Pseudomonadati</taxon>
        <taxon>Bacteroidota</taxon>
        <taxon>Cytophagia</taxon>
        <taxon>Cytophagales</taxon>
        <taxon>Cytophagaceae</taxon>
        <taxon>Spirosoma</taxon>
    </lineage>
</organism>
<keyword evidence="7" id="KW-0998">Cell outer membrane</keyword>
<dbReference type="STRING" id="1178516.AWR27_13940"/>
<dbReference type="EMBL" id="CP014263">
    <property type="protein sequence ID" value="AQG80322.1"/>
    <property type="molecule type" value="Genomic_DNA"/>
</dbReference>
<feature type="chain" id="PRO_5010235475" evidence="8">
    <location>
        <begin position="28"/>
        <end position="501"/>
    </location>
</feature>
<dbReference type="PANTHER" id="PTHR30026">
    <property type="entry name" value="OUTER MEMBRANE PROTEIN TOLC"/>
    <property type="match status" value="1"/>
</dbReference>
<dbReference type="GO" id="GO:0009279">
    <property type="term" value="C:cell outer membrane"/>
    <property type="evidence" value="ECO:0007669"/>
    <property type="project" value="UniProtKB-SubCell"/>
</dbReference>
<dbReference type="Proteomes" id="UP000187941">
    <property type="component" value="Chromosome"/>
</dbReference>
<comment type="similarity">
    <text evidence="2">Belongs to the outer membrane factor (OMF) (TC 1.B.17) family.</text>
</comment>
<dbReference type="InterPro" id="IPR003423">
    <property type="entry name" value="OMP_efflux"/>
</dbReference>
<dbReference type="Gene3D" id="1.20.1600.10">
    <property type="entry name" value="Outer membrane efflux proteins (OEP)"/>
    <property type="match status" value="1"/>
</dbReference>
<dbReference type="Pfam" id="PF02321">
    <property type="entry name" value="OEP"/>
    <property type="match status" value="2"/>
</dbReference>
<dbReference type="GO" id="GO:0015562">
    <property type="term" value="F:efflux transmembrane transporter activity"/>
    <property type="evidence" value="ECO:0007669"/>
    <property type="project" value="InterPro"/>
</dbReference>
<dbReference type="KEGG" id="smon:AWR27_13940"/>
<keyword evidence="4" id="KW-1134">Transmembrane beta strand</keyword>
<evidence type="ECO:0000256" key="1">
    <source>
        <dbReference type="ARBA" id="ARBA00004442"/>
    </source>
</evidence>
<evidence type="ECO:0000256" key="3">
    <source>
        <dbReference type="ARBA" id="ARBA00022448"/>
    </source>
</evidence>
<keyword evidence="6" id="KW-0472">Membrane</keyword>
<proteinExistence type="inferred from homology"/>
<dbReference type="PANTHER" id="PTHR30026:SF20">
    <property type="entry name" value="OUTER MEMBRANE PROTEIN TOLC"/>
    <property type="match status" value="1"/>
</dbReference>
<keyword evidence="8" id="KW-0732">Signal</keyword>
<dbReference type="AlphaFoldDB" id="A0A1P9WY61"/>
<evidence type="ECO:0000256" key="8">
    <source>
        <dbReference type="SAM" id="SignalP"/>
    </source>
</evidence>
<accession>A0A1P9WY61</accession>
<comment type="subcellular location">
    <subcellularLocation>
        <location evidence="1">Cell outer membrane</location>
    </subcellularLocation>
</comment>
<dbReference type="GO" id="GO:1990281">
    <property type="term" value="C:efflux pump complex"/>
    <property type="evidence" value="ECO:0007669"/>
    <property type="project" value="TreeGrafter"/>
</dbReference>
<gene>
    <name evidence="9" type="ORF">AWR27_13940</name>
</gene>
<keyword evidence="3" id="KW-0813">Transport</keyword>
<name>A0A1P9WY61_9BACT</name>
<evidence type="ECO:0000256" key="7">
    <source>
        <dbReference type="ARBA" id="ARBA00023237"/>
    </source>
</evidence>
<dbReference type="InterPro" id="IPR051906">
    <property type="entry name" value="TolC-like"/>
</dbReference>
<evidence type="ECO:0000256" key="2">
    <source>
        <dbReference type="ARBA" id="ARBA00007613"/>
    </source>
</evidence>
<reference evidence="9 10" key="1">
    <citation type="submission" date="2016-01" db="EMBL/GenBank/DDBJ databases">
        <authorList>
            <person name="Oliw E.H."/>
        </authorList>
    </citation>
    <scope>NUCLEOTIDE SEQUENCE [LARGE SCALE GENOMIC DNA]</scope>
    <source>
        <strain evidence="9 10">DY10</strain>
    </source>
</reference>